<dbReference type="InterPro" id="IPR029068">
    <property type="entry name" value="Glyas_Bleomycin-R_OHBP_Dase"/>
</dbReference>
<comment type="caution">
    <text evidence="2">The sequence shown here is derived from an EMBL/GenBank/DDBJ whole genome shotgun (WGS) entry which is preliminary data.</text>
</comment>
<evidence type="ECO:0000313" key="2">
    <source>
        <dbReference type="EMBL" id="TQM02118.1"/>
    </source>
</evidence>
<gene>
    <name evidence="2" type="ORF">FB558_7980</name>
</gene>
<accession>A0A543CZ05</accession>
<feature type="domain" description="Glyoxalase/fosfomycin resistance/dioxygenase" evidence="1">
    <location>
        <begin position="30"/>
        <end position="138"/>
    </location>
</feature>
<organism evidence="2 3">
    <name type="scientific">Pseudonocardia kunmingensis</name>
    <dbReference type="NCBI Taxonomy" id="630975"/>
    <lineage>
        <taxon>Bacteria</taxon>
        <taxon>Bacillati</taxon>
        <taxon>Actinomycetota</taxon>
        <taxon>Actinomycetes</taxon>
        <taxon>Pseudonocardiales</taxon>
        <taxon>Pseudonocardiaceae</taxon>
        <taxon>Pseudonocardia</taxon>
    </lineage>
</organism>
<dbReference type="Gene3D" id="3.10.180.10">
    <property type="entry name" value="2,3-Dihydroxybiphenyl 1,2-Dioxygenase, domain 1"/>
    <property type="match status" value="1"/>
</dbReference>
<evidence type="ECO:0000313" key="3">
    <source>
        <dbReference type="Proteomes" id="UP000315677"/>
    </source>
</evidence>
<dbReference type="Proteomes" id="UP000315677">
    <property type="component" value="Unassembled WGS sequence"/>
</dbReference>
<evidence type="ECO:0000259" key="1">
    <source>
        <dbReference type="Pfam" id="PF00903"/>
    </source>
</evidence>
<keyword evidence="3" id="KW-1185">Reference proteome</keyword>
<name>A0A543CZ05_9PSEU</name>
<sequence>MPATLGGVTSEILLPPHSVPGAGAVLNPFVIVDDAAGLITFVSEVFDVPETAEARTPMPDGKLIHAELRLGNADLMLGDRLDGWPARPGLLQVWVRDVATVLERANARGATTITEPAPFYGGTTIARMLDRWQNLWWLYAPAPGQPDPAPDWDGGSDAVFRTLDDALRSSSSPA</sequence>
<dbReference type="SUPFAM" id="SSF54593">
    <property type="entry name" value="Glyoxalase/Bleomycin resistance protein/Dihydroxybiphenyl dioxygenase"/>
    <property type="match status" value="1"/>
</dbReference>
<proteinExistence type="predicted"/>
<dbReference type="EMBL" id="VFPA01000007">
    <property type="protein sequence ID" value="TQM02118.1"/>
    <property type="molecule type" value="Genomic_DNA"/>
</dbReference>
<dbReference type="InterPro" id="IPR004360">
    <property type="entry name" value="Glyas_Fos-R_dOase_dom"/>
</dbReference>
<dbReference type="Pfam" id="PF00903">
    <property type="entry name" value="Glyoxalase"/>
    <property type="match status" value="1"/>
</dbReference>
<dbReference type="AlphaFoldDB" id="A0A543CZ05"/>
<reference evidence="2 3" key="1">
    <citation type="submission" date="2019-06" db="EMBL/GenBank/DDBJ databases">
        <title>Sequencing the genomes of 1000 actinobacteria strains.</title>
        <authorList>
            <person name="Klenk H.-P."/>
        </authorList>
    </citation>
    <scope>NUCLEOTIDE SEQUENCE [LARGE SCALE GENOMIC DNA]</scope>
    <source>
        <strain evidence="2 3">DSM 45301</strain>
    </source>
</reference>
<protein>
    <submittedName>
        <fullName evidence="2">Putative glyoxalase superfamily protein PhnB</fullName>
    </submittedName>
</protein>